<comment type="caution">
    <text evidence="9">The sequence shown here is derived from an EMBL/GenBank/DDBJ whole genome shotgun (WGS) entry which is preliminary data.</text>
</comment>
<dbReference type="GO" id="GO:0000271">
    <property type="term" value="P:polysaccharide biosynthetic process"/>
    <property type="evidence" value="ECO:0007669"/>
    <property type="project" value="TreeGrafter"/>
</dbReference>
<dbReference type="Pfam" id="PF01041">
    <property type="entry name" value="DegT_DnrJ_EryC1"/>
    <property type="match status" value="1"/>
</dbReference>
<proteinExistence type="inferred from homology"/>
<dbReference type="EMBL" id="JAGSMN010000819">
    <property type="protein sequence ID" value="MBR7677068.1"/>
    <property type="molecule type" value="Genomic_DNA"/>
</dbReference>
<feature type="active site" description="Proton acceptor" evidence="6">
    <location>
        <position position="187"/>
    </location>
</feature>
<keyword evidence="3" id="KW-0808">Transferase</keyword>
<dbReference type="InterPro" id="IPR000653">
    <property type="entry name" value="DegT/StrS_aminotransferase"/>
</dbReference>
<feature type="region of interest" description="Disordered" evidence="8">
    <location>
        <begin position="375"/>
        <end position="398"/>
    </location>
</feature>
<name>A0A8T4IZR6_9ACTN</name>
<evidence type="ECO:0000313" key="10">
    <source>
        <dbReference type="Proteomes" id="UP000675554"/>
    </source>
</evidence>
<dbReference type="Gene3D" id="3.90.1150.10">
    <property type="entry name" value="Aspartate Aminotransferase, domain 1"/>
    <property type="match status" value="1"/>
</dbReference>
<dbReference type="PANTHER" id="PTHR30244">
    <property type="entry name" value="TRANSAMINASE"/>
    <property type="match status" value="1"/>
</dbReference>
<dbReference type="Proteomes" id="UP000675554">
    <property type="component" value="Unassembled WGS sequence"/>
</dbReference>
<evidence type="ECO:0000256" key="8">
    <source>
        <dbReference type="SAM" id="MobiDB-lite"/>
    </source>
</evidence>
<dbReference type="PANTHER" id="PTHR30244:SF34">
    <property type="entry name" value="DTDP-4-AMINO-4,6-DIDEOXYGALACTOSE TRANSAMINASE"/>
    <property type="match status" value="1"/>
</dbReference>
<dbReference type="InterPro" id="IPR015422">
    <property type="entry name" value="PyrdxlP-dep_Trfase_small"/>
</dbReference>
<evidence type="ECO:0000313" key="9">
    <source>
        <dbReference type="EMBL" id="MBR7677068.1"/>
    </source>
</evidence>
<feature type="modified residue" description="N6-(pyridoxal phosphate)lysine" evidence="7">
    <location>
        <position position="187"/>
    </location>
</feature>
<keyword evidence="10" id="KW-1185">Reference proteome</keyword>
<dbReference type="AlphaFoldDB" id="A0A8T4IZR6"/>
<evidence type="ECO:0000256" key="6">
    <source>
        <dbReference type="PIRSR" id="PIRSR000390-1"/>
    </source>
</evidence>
<evidence type="ECO:0000256" key="5">
    <source>
        <dbReference type="ARBA" id="ARBA00038398"/>
    </source>
</evidence>
<accession>A0A8T4IZR6</accession>
<reference evidence="9" key="1">
    <citation type="submission" date="2021-04" db="EMBL/GenBank/DDBJ databases">
        <title>Sequencing of actinobacteria type strains.</title>
        <authorList>
            <person name="Nguyen G.-S."/>
            <person name="Wentzel A."/>
        </authorList>
    </citation>
    <scope>NUCLEOTIDE SEQUENCE</scope>
    <source>
        <strain evidence="9">DSM 42095</strain>
    </source>
</reference>
<keyword evidence="2 9" id="KW-0032">Aminotransferase</keyword>
<dbReference type="InterPro" id="IPR015421">
    <property type="entry name" value="PyrdxlP-dep_Trfase_major"/>
</dbReference>
<keyword evidence="4 7" id="KW-0663">Pyridoxal phosphate</keyword>
<gene>
    <name evidence="9" type="ORF">KDA82_29530</name>
</gene>
<sequence length="398" mass="41297">MQGLHHDMIPPASPVIGDEEIEAAVRVLRDGRVVQGPEVAAFEEEFAEVTGGRECVAVNSGTSALHLALLALGIGPGDEVVVPSFSFAATANAVRLAGAEPVFAEIDPDTFCLDPEAAASAIGPRTAALLPVHLYGHPAAMDALVPLAERHGLAIVEDACQAHGAALHDKPVGSFGAAACFSFYPTKNMHSLEGGMIAVADGRQARTLRLLRNQGMEQRYVNEIVGANMRMTDVAAAVGRVQLRRLPDATEARRANAMALDGALHALPTPKVAPGARHVYHQYTVRVPGGAAVRDELARELAARGVGSAVYYPTPIHRLKPYESCGAQLPLTDLACDEVLSLPVHPALSVCDIARITEVVNGSATAVLAGAMATPGTSTTTAAPVAPTEGPGVAEVPS</sequence>
<dbReference type="InterPro" id="IPR015424">
    <property type="entry name" value="PyrdxlP-dep_Trfase"/>
</dbReference>
<protein>
    <submittedName>
        <fullName evidence="9">DegT/DnrJ/EryC1/StrS family aminotransferase</fullName>
    </submittedName>
</protein>
<dbReference type="GO" id="GO:0008483">
    <property type="term" value="F:transaminase activity"/>
    <property type="evidence" value="ECO:0007669"/>
    <property type="project" value="UniProtKB-KW"/>
</dbReference>
<organism evidence="9 10">
    <name type="scientific">Streptomyces daliensis</name>
    <dbReference type="NCBI Taxonomy" id="299421"/>
    <lineage>
        <taxon>Bacteria</taxon>
        <taxon>Bacillati</taxon>
        <taxon>Actinomycetota</taxon>
        <taxon>Actinomycetes</taxon>
        <taxon>Kitasatosporales</taxon>
        <taxon>Streptomycetaceae</taxon>
        <taxon>Streptomyces</taxon>
    </lineage>
</organism>
<dbReference type="GO" id="GO:0030170">
    <property type="term" value="F:pyridoxal phosphate binding"/>
    <property type="evidence" value="ECO:0007669"/>
    <property type="project" value="TreeGrafter"/>
</dbReference>
<comment type="similarity">
    <text evidence="5">Belongs to the DegT/DnrJ/EryC1 family. L-glutamine:2-deoxy-scyllo-inosose/scyllo-inosose aminotransferase subfamily.</text>
</comment>
<dbReference type="PIRSF" id="PIRSF000390">
    <property type="entry name" value="PLP_StrS"/>
    <property type="match status" value="1"/>
</dbReference>
<dbReference type="Gene3D" id="3.40.640.10">
    <property type="entry name" value="Type I PLP-dependent aspartate aminotransferase-like (Major domain)"/>
    <property type="match status" value="1"/>
</dbReference>
<dbReference type="SUPFAM" id="SSF53383">
    <property type="entry name" value="PLP-dependent transferases"/>
    <property type="match status" value="1"/>
</dbReference>
<dbReference type="CDD" id="cd00616">
    <property type="entry name" value="AHBA_syn"/>
    <property type="match status" value="1"/>
</dbReference>
<evidence type="ECO:0000256" key="7">
    <source>
        <dbReference type="PIRSR" id="PIRSR000390-2"/>
    </source>
</evidence>
<evidence type="ECO:0000256" key="1">
    <source>
        <dbReference type="ARBA" id="ARBA00001933"/>
    </source>
</evidence>
<comment type="cofactor">
    <cofactor evidence="1">
        <name>pyridoxal 5'-phosphate</name>
        <dbReference type="ChEBI" id="CHEBI:597326"/>
    </cofactor>
</comment>
<evidence type="ECO:0000256" key="2">
    <source>
        <dbReference type="ARBA" id="ARBA00022576"/>
    </source>
</evidence>
<evidence type="ECO:0000256" key="4">
    <source>
        <dbReference type="ARBA" id="ARBA00022898"/>
    </source>
</evidence>
<evidence type="ECO:0000256" key="3">
    <source>
        <dbReference type="ARBA" id="ARBA00022679"/>
    </source>
</evidence>